<feature type="chain" id="PRO_5041924698" evidence="3">
    <location>
        <begin position="26"/>
        <end position="392"/>
    </location>
</feature>
<keyword evidence="2" id="KW-1133">Transmembrane helix</keyword>
<keyword evidence="2" id="KW-0472">Membrane</keyword>
<dbReference type="RefSeq" id="WP_141584954.1">
    <property type="nucleotide sequence ID" value="NZ_JARAVA010000171.1"/>
</dbReference>
<proteinExistence type="predicted"/>
<dbReference type="Proteomes" id="UP000318720">
    <property type="component" value="Unassembled WGS sequence"/>
</dbReference>
<feature type="region of interest" description="Disordered" evidence="1">
    <location>
        <begin position="255"/>
        <end position="283"/>
    </location>
</feature>
<keyword evidence="2" id="KW-0812">Transmembrane</keyword>
<feature type="signal peptide" evidence="3">
    <location>
        <begin position="1"/>
        <end position="25"/>
    </location>
</feature>
<feature type="region of interest" description="Disordered" evidence="1">
    <location>
        <begin position="170"/>
        <end position="221"/>
    </location>
</feature>
<feature type="transmembrane region" description="Helical" evidence="2">
    <location>
        <begin position="228"/>
        <end position="248"/>
    </location>
</feature>
<evidence type="ECO:0000256" key="1">
    <source>
        <dbReference type="SAM" id="MobiDB-lite"/>
    </source>
</evidence>
<gene>
    <name evidence="4" type="ORF">Sipo8835_33790</name>
</gene>
<organism evidence="4 5">
    <name type="scientific">Streptomyces ipomoeae</name>
    <dbReference type="NCBI Taxonomy" id="103232"/>
    <lineage>
        <taxon>Bacteria</taxon>
        <taxon>Bacillati</taxon>
        <taxon>Actinomycetota</taxon>
        <taxon>Actinomycetes</taxon>
        <taxon>Kitasatosporales</taxon>
        <taxon>Streptomycetaceae</taxon>
        <taxon>Streptomyces</taxon>
    </lineage>
</organism>
<name>A0AAE8VXF2_9ACTN</name>
<dbReference type="AlphaFoldDB" id="A0AAE8VXF2"/>
<comment type="caution">
    <text evidence="4">The sequence shown here is derived from an EMBL/GenBank/DDBJ whole genome shotgun (WGS) entry which is preliminary data.</text>
</comment>
<dbReference type="EMBL" id="SPAZ01000262">
    <property type="protein sequence ID" value="TQE24223.1"/>
    <property type="molecule type" value="Genomic_DNA"/>
</dbReference>
<evidence type="ECO:0000313" key="5">
    <source>
        <dbReference type="Proteomes" id="UP000318720"/>
    </source>
</evidence>
<accession>A0AAE8VXF2</accession>
<feature type="compositionally biased region" description="Basic and acidic residues" evidence="1">
    <location>
        <begin position="181"/>
        <end position="207"/>
    </location>
</feature>
<keyword evidence="3" id="KW-0732">Signal</keyword>
<sequence>MGRLSFLGVLVGLLVAVVPAGTASAEGPCAGPLAQWLDCWTANLDNGTPYVVTINEELSLVGPGQQQHQILKKDVEKRRHQLVVEVPKGERTGDGGTALLVLAGGRMVHPDARIDRIPRWAVDELDAAGVCVPQRLCELIVESDSQPKPLEGRELITEGLVADLSTHVGAIAPVSQPPTTGHERDRPDDKGDKGNEDSKGGKGDKGRGGNNNVGPTDEQASGYSGTTWAALWMGLLLALLLLAFVIVIRHSRGPVAVGHRASPGRRAGGRPAHASGSATATATATTVTAAPAHAARGEEATARLRVAPTTRHGRQVGGRPAHARTGVVRTELHPQGYVELDRVLYRAVWAEPGRPPPAPGGLVDVTEARERDSDVLYAFPPTAARHAKGTPR</sequence>
<evidence type="ECO:0000256" key="3">
    <source>
        <dbReference type="SAM" id="SignalP"/>
    </source>
</evidence>
<protein>
    <submittedName>
        <fullName evidence="4">Uncharacterized protein</fullName>
    </submittedName>
</protein>
<evidence type="ECO:0000313" key="4">
    <source>
        <dbReference type="EMBL" id="TQE24223.1"/>
    </source>
</evidence>
<evidence type="ECO:0000256" key="2">
    <source>
        <dbReference type="SAM" id="Phobius"/>
    </source>
</evidence>
<feature type="compositionally biased region" description="Low complexity" evidence="1">
    <location>
        <begin position="258"/>
        <end position="283"/>
    </location>
</feature>
<reference evidence="4 5" key="1">
    <citation type="submission" date="2019-03" db="EMBL/GenBank/DDBJ databases">
        <title>Comparative genomic analyses of the sweetpotato soil rot pathogen, Streptomyces ipomoeae.</title>
        <authorList>
            <person name="Ruschel Soares N."/>
            <person name="Badger J.H."/>
            <person name="Huguet-Tapia J.C."/>
            <person name="Clark C.A."/>
            <person name="Pettis G.S."/>
        </authorList>
    </citation>
    <scope>NUCLEOTIDE SEQUENCE [LARGE SCALE GENOMIC DNA]</scope>
    <source>
        <strain evidence="4 5">88-35</strain>
    </source>
</reference>